<sequence>MAVKIRLLRMGKIRNPQYRIVVADSRTKRDGRAIEFVGVYQPKEDPSVIEVKSERVQYWLSVGAQPSEAVQRLLELTGDWQKFKGLPAPPPLKVAAERADRKAAYEAEAKAAAGVADTPAPAKKAAKAQAPAAEAEAPKAEEQTGAESGEQA</sequence>
<dbReference type="AlphaFoldDB" id="A0A1C4YX82"/>
<keyword evidence="2 3" id="KW-0687">Ribonucleoprotein</keyword>
<dbReference type="SUPFAM" id="SSF54565">
    <property type="entry name" value="Ribosomal protein S16"/>
    <property type="match status" value="1"/>
</dbReference>
<accession>A0A1C4YX82</accession>
<dbReference type="RefSeq" id="WP_091268710.1">
    <property type="nucleotide sequence ID" value="NZ_FMCS01000010.1"/>
</dbReference>
<name>A0A1C4YX82_9ACTN</name>
<dbReference type="Proteomes" id="UP000199629">
    <property type="component" value="Unassembled WGS sequence"/>
</dbReference>
<reference evidence="6" key="1">
    <citation type="submission" date="2016-06" db="EMBL/GenBank/DDBJ databases">
        <authorList>
            <person name="Varghese N."/>
            <person name="Submissions Spin"/>
        </authorList>
    </citation>
    <scope>NUCLEOTIDE SEQUENCE [LARGE SCALE GENOMIC DNA]</scope>
    <source>
        <strain evidence="6">DSM 45246</strain>
    </source>
</reference>
<dbReference type="InterPro" id="IPR023803">
    <property type="entry name" value="Ribosomal_bS16_dom_sf"/>
</dbReference>
<evidence type="ECO:0000256" key="2">
    <source>
        <dbReference type="ARBA" id="ARBA00023274"/>
    </source>
</evidence>
<keyword evidence="1 3" id="KW-0689">Ribosomal protein</keyword>
<feature type="compositionally biased region" description="Low complexity" evidence="4">
    <location>
        <begin position="110"/>
        <end position="135"/>
    </location>
</feature>
<dbReference type="InterPro" id="IPR000307">
    <property type="entry name" value="Ribosomal_bS16"/>
</dbReference>
<protein>
    <recommendedName>
        <fullName evidence="3">Small ribosomal subunit protein bS16</fullName>
    </recommendedName>
</protein>
<gene>
    <name evidence="3" type="primary">rpsP</name>
    <name evidence="5" type="ORF">GA0070214_110138</name>
</gene>
<comment type="similarity">
    <text evidence="3">Belongs to the bacterial ribosomal protein bS16 family.</text>
</comment>
<dbReference type="HAMAP" id="MF_00385">
    <property type="entry name" value="Ribosomal_bS16"/>
    <property type="match status" value="1"/>
</dbReference>
<evidence type="ECO:0000256" key="4">
    <source>
        <dbReference type="SAM" id="MobiDB-lite"/>
    </source>
</evidence>
<evidence type="ECO:0000256" key="1">
    <source>
        <dbReference type="ARBA" id="ARBA00022980"/>
    </source>
</evidence>
<dbReference type="EMBL" id="FMCS01000010">
    <property type="protein sequence ID" value="SCF25318.1"/>
    <property type="molecule type" value="Genomic_DNA"/>
</dbReference>
<keyword evidence="6" id="KW-1185">Reference proteome</keyword>
<dbReference type="NCBIfam" id="NF011093">
    <property type="entry name" value="PRK14520.1"/>
    <property type="match status" value="1"/>
</dbReference>
<dbReference type="NCBIfam" id="TIGR00002">
    <property type="entry name" value="S16"/>
    <property type="match status" value="1"/>
</dbReference>
<proteinExistence type="inferred from homology"/>
<feature type="region of interest" description="Disordered" evidence="4">
    <location>
        <begin position="106"/>
        <end position="152"/>
    </location>
</feature>
<dbReference type="GO" id="GO:0006412">
    <property type="term" value="P:translation"/>
    <property type="evidence" value="ECO:0007669"/>
    <property type="project" value="UniProtKB-UniRule"/>
</dbReference>
<dbReference type="Pfam" id="PF00886">
    <property type="entry name" value="Ribosomal_S16"/>
    <property type="match status" value="1"/>
</dbReference>
<dbReference type="GO" id="GO:0015935">
    <property type="term" value="C:small ribosomal subunit"/>
    <property type="evidence" value="ECO:0007669"/>
    <property type="project" value="TreeGrafter"/>
</dbReference>
<dbReference type="PANTHER" id="PTHR12919:SF20">
    <property type="entry name" value="SMALL RIBOSOMAL SUBUNIT PROTEIN BS16M"/>
    <property type="match status" value="1"/>
</dbReference>
<organism evidence="5 6">
    <name type="scientific">Micromonospora chaiyaphumensis</name>
    <dbReference type="NCBI Taxonomy" id="307119"/>
    <lineage>
        <taxon>Bacteria</taxon>
        <taxon>Bacillati</taxon>
        <taxon>Actinomycetota</taxon>
        <taxon>Actinomycetes</taxon>
        <taxon>Micromonosporales</taxon>
        <taxon>Micromonosporaceae</taxon>
        <taxon>Micromonospora</taxon>
    </lineage>
</organism>
<dbReference type="Gene3D" id="3.30.1320.10">
    <property type="match status" value="1"/>
</dbReference>
<evidence type="ECO:0000313" key="5">
    <source>
        <dbReference type="EMBL" id="SCF25318.1"/>
    </source>
</evidence>
<dbReference type="PANTHER" id="PTHR12919">
    <property type="entry name" value="30S RIBOSOMAL PROTEIN S16"/>
    <property type="match status" value="1"/>
</dbReference>
<dbReference type="GO" id="GO:0003735">
    <property type="term" value="F:structural constituent of ribosome"/>
    <property type="evidence" value="ECO:0007669"/>
    <property type="project" value="InterPro"/>
</dbReference>
<evidence type="ECO:0000313" key="6">
    <source>
        <dbReference type="Proteomes" id="UP000199629"/>
    </source>
</evidence>
<evidence type="ECO:0000256" key="3">
    <source>
        <dbReference type="HAMAP-Rule" id="MF_00385"/>
    </source>
</evidence>
<dbReference type="GO" id="GO:0005737">
    <property type="term" value="C:cytoplasm"/>
    <property type="evidence" value="ECO:0007669"/>
    <property type="project" value="UniProtKB-ARBA"/>
</dbReference>